<evidence type="ECO:0000256" key="1">
    <source>
        <dbReference type="SAM" id="SignalP"/>
    </source>
</evidence>
<dbReference type="Gene3D" id="2.30.30.40">
    <property type="entry name" value="SH3 Domains"/>
    <property type="match status" value="1"/>
</dbReference>
<evidence type="ECO:0000313" key="3">
    <source>
        <dbReference type="Proteomes" id="UP000321532"/>
    </source>
</evidence>
<keyword evidence="1" id="KW-0732">Signal</keyword>
<reference evidence="2 3" key="1">
    <citation type="submission" date="2019-07" db="EMBL/GenBank/DDBJ databases">
        <title>Whole genome shotgun sequence of Adhaeribacter aerolatus NBRC 106133.</title>
        <authorList>
            <person name="Hosoyama A."/>
            <person name="Uohara A."/>
            <person name="Ohji S."/>
            <person name="Ichikawa N."/>
        </authorList>
    </citation>
    <scope>NUCLEOTIDE SEQUENCE [LARGE SCALE GENOMIC DNA]</scope>
    <source>
        <strain evidence="2 3">NBRC 106133</strain>
    </source>
</reference>
<name>A0A512AZI8_9BACT</name>
<keyword evidence="3" id="KW-1185">Reference proteome</keyword>
<evidence type="ECO:0008006" key="4">
    <source>
        <dbReference type="Google" id="ProtNLM"/>
    </source>
</evidence>
<protein>
    <recommendedName>
        <fullName evidence="4">SH3b domain-containing protein</fullName>
    </recommendedName>
</protein>
<dbReference type="AlphaFoldDB" id="A0A512AZI8"/>
<organism evidence="2 3">
    <name type="scientific">Adhaeribacter aerolatus</name>
    <dbReference type="NCBI Taxonomy" id="670289"/>
    <lineage>
        <taxon>Bacteria</taxon>
        <taxon>Pseudomonadati</taxon>
        <taxon>Bacteroidota</taxon>
        <taxon>Cytophagia</taxon>
        <taxon>Cytophagales</taxon>
        <taxon>Hymenobacteraceae</taxon>
        <taxon>Adhaeribacter</taxon>
    </lineage>
</organism>
<comment type="caution">
    <text evidence="2">The sequence shown here is derived from an EMBL/GenBank/DDBJ whole genome shotgun (WGS) entry which is preliminary data.</text>
</comment>
<dbReference type="Pfam" id="PF06347">
    <property type="entry name" value="SH3_4"/>
    <property type="match status" value="1"/>
</dbReference>
<dbReference type="OrthoDB" id="894232at2"/>
<dbReference type="EMBL" id="BJYS01000020">
    <property type="protein sequence ID" value="GEO05110.1"/>
    <property type="molecule type" value="Genomic_DNA"/>
</dbReference>
<feature type="signal peptide" evidence="1">
    <location>
        <begin position="1"/>
        <end position="19"/>
    </location>
</feature>
<dbReference type="Proteomes" id="UP000321532">
    <property type="component" value="Unassembled WGS sequence"/>
</dbReference>
<dbReference type="RefSeq" id="WP_146898424.1">
    <property type="nucleotide sequence ID" value="NZ_BJYS01000020.1"/>
</dbReference>
<dbReference type="InterPro" id="IPR010466">
    <property type="entry name" value="DUF1058"/>
</dbReference>
<gene>
    <name evidence="2" type="ORF">AAE02nite_27740</name>
</gene>
<feature type="chain" id="PRO_5021778506" description="SH3b domain-containing protein" evidence="1">
    <location>
        <begin position="20"/>
        <end position="97"/>
    </location>
</feature>
<sequence>MKKLLFVLALSLQTAFVFSADKTGLLVAARYENVKMYRQPGTSTEVLKALTRTDEVVVVRKYNNNWAIVTSNGQVGYMLTSELTQTKPQMVRMFAKK</sequence>
<evidence type="ECO:0000313" key="2">
    <source>
        <dbReference type="EMBL" id="GEO05110.1"/>
    </source>
</evidence>
<accession>A0A512AZI8</accession>
<proteinExistence type="predicted"/>